<proteinExistence type="predicted"/>
<dbReference type="Pfam" id="PF02826">
    <property type="entry name" value="2-Hacid_dh_C"/>
    <property type="match status" value="1"/>
</dbReference>
<protein>
    <recommendedName>
        <fullName evidence="3">D-isomer specific 2-hydroxyacid dehydrogenase NAD-binding domain-containing protein</fullName>
    </recommendedName>
</protein>
<evidence type="ECO:0000256" key="1">
    <source>
        <dbReference type="ARBA" id="ARBA00023002"/>
    </source>
</evidence>
<dbReference type="SUPFAM" id="SSF52283">
    <property type="entry name" value="Formate/glycerate dehydrogenase catalytic domain-like"/>
    <property type="match status" value="1"/>
</dbReference>
<dbReference type="PANTHER" id="PTHR43333">
    <property type="entry name" value="2-HACID_DH_C DOMAIN-CONTAINING PROTEIN"/>
    <property type="match status" value="1"/>
</dbReference>
<dbReference type="PROSITE" id="PS00671">
    <property type="entry name" value="D_2_HYDROXYACID_DH_3"/>
    <property type="match status" value="1"/>
</dbReference>
<evidence type="ECO:0000313" key="4">
    <source>
        <dbReference type="EMBL" id="QIV87709.1"/>
    </source>
</evidence>
<organism evidence="4 5">
    <name type="scientific">Glutamicibacter mishrai</name>
    <dbReference type="NCBI Taxonomy" id="1775880"/>
    <lineage>
        <taxon>Bacteria</taxon>
        <taxon>Bacillati</taxon>
        <taxon>Actinomycetota</taxon>
        <taxon>Actinomycetes</taxon>
        <taxon>Micrococcales</taxon>
        <taxon>Micrococcaceae</taxon>
        <taxon>Glutamicibacter</taxon>
    </lineage>
</organism>
<dbReference type="SUPFAM" id="SSF51735">
    <property type="entry name" value="NAD(P)-binding Rossmann-fold domains"/>
    <property type="match status" value="1"/>
</dbReference>
<accession>A0A6H0SMQ4</accession>
<sequence>MSWSPDSPSLSANGHNSHRTRKDILLMALRVLLPWQDLVEQLQLPGIEPILWHIDDDPNEAPPADVLVTERPSNPQLRSRVARIKGLKHVHLLSLGYEWVLEHLPGEVTLTNSKGAVEDATAEHCLAMILASLRQLPQVGQQQRERNWTRTWTSSLHGSQVVLLGAGGVGSEIRSRLLPFKPAELTSFARTERVHEQGFPIYSLDRLWAFLPTADVVIVALPHTRETEQLIDAEFFSAMKDGALLVNVGRGPIVDTDALLPELQAGRLNAALDVTDPEPLPANHALWSAPNCIITPHMAGDTGQFISLVSELAVEQVIAFAHGEELANQIIN</sequence>
<keyword evidence="5" id="KW-1185">Reference proteome</keyword>
<name>A0A6H0SMQ4_9MICC</name>
<keyword evidence="2" id="KW-0520">NAD</keyword>
<dbReference type="EMBL" id="CP032549">
    <property type="protein sequence ID" value="QIV87709.1"/>
    <property type="molecule type" value="Genomic_DNA"/>
</dbReference>
<dbReference type="Gene3D" id="3.40.50.720">
    <property type="entry name" value="NAD(P)-binding Rossmann-like Domain"/>
    <property type="match status" value="2"/>
</dbReference>
<reference evidence="4 5" key="1">
    <citation type="submission" date="2018-09" db="EMBL/GenBank/DDBJ databases">
        <title>Glutamicibacter mishrai S5-52T (LMG 29155T = KCTC 39846T).</title>
        <authorList>
            <person name="Das S.K."/>
        </authorList>
    </citation>
    <scope>NUCLEOTIDE SEQUENCE [LARGE SCALE GENOMIC DNA]</scope>
    <source>
        <strain evidence="4 5">S5-52</strain>
    </source>
</reference>
<dbReference type="InterPro" id="IPR006140">
    <property type="entry name" value="D-isomer_DH_NAD-bd"/>
</dbReference>
<evidence type="ECO:0000259" key="3">
    <source>
        <dbReference type="Pfam" id="PF02826"/>
    </source>
</evidence>
<dbReference type="GO" id="GO:0016616">
    <property type="term" value="F:oxidoreductase activity, acting on the CH-OH group of donors, NAD or NADP as acceptor"/>
    <property type="evidence" value="ECO:0007669"/>
    <property type="project" value="UniProtKB-ARBA"/>
</dbReference>
<dbReference type="InterPro" id="IPR029753">
    <property type="entry name" value="D-isomer_DH_CS"/>
</dbReference>
<dbReference type="GO" id="GO:0051287">
    <property type="term" value="F:NAD binding"/>
    <property type="evidence" value="ECO:0007669"/>
    <property type="project" value="InterPro"/>
</dbReference>
<dbReference type="AlphaFoldDB" id="A0A6H0SMQ4"/>
<evidence type="ECO:0000313" key="5">
    <source>
        <dbReference type="Proteomes" id="UP000502331"/>
    </source>
</evidence>
<dbReference type="Proteomes" id="UP000502331">
    <property type="component" value="Chromosome"/>
</dbReference>
<dbReference type="CDD" id="cd12166">
    <property type="entry name" value="2-Hacid_dh_7"/>
    <property type="match status" value="1"/>
</dbReference>
<evidence type="ECO:0000256" key="2">
    <source>
        <dbReference type="ARBA" id="ARBA00023027"/>
    </source>
</evidence>
<keyword evidence="1" id="KW-0560">Oxidoreductase</keyword>
<dbReference type="InterPro" id="IPR036291">
    <property type="entry name" value="NAD(P)-bd_dom_sf"/>
</dbReference>
<dbReference type="PANTHER" id="PTHR43333:SF1">
    <property type="entry name" value="D-ISOMER SPECIFIC 2-HYDROXYACID DEHYDROGENASE NAD-BINDING DOMAIN-CONTAINING PROTEIN"/>
    <property type="match status" value="1"/>
</dbReference>
<feature type="domain" description="D-isomer specific 2-hydroxyacid dehydrogenase NAD-binding" evidence="3">
    <location>
        <begin position="126"/>
        <end position="299"/>
    </location>
</feature>
<gene>
    <name evidence="4" type="ORF">D3791_11680</name>
</gene>